<organism evidence="2 3">
    <name type="scientific">Trichoderma gamsii</name>
    <dbReference type="NCBI Taxonomy" id="398673"/>
    <lineage>
        <taxon>Eukaryota</taxon>
        <taxon>Fungi</taxon>
        <taxon>Dikarya</taxon>
        <taxon>Ascomycota</taxon>
        <taxon>Pezizomycotina</taxon>
        <taxon>Sordariomycetes</taxon>
        <taxon>Hypocreomycetidae</taxon>
        <taxon>Hypocreales</taxon>
        <taxon>Hypocreaceae</taxon>
        <taxon>Trichoderma</taxon>
    </lineage>
</organism>
<accession>A0A2P4Z7J3</accession>
<evidence type="ECO:0000313" key="2">
    <source>
        <dbReference type="EMBL" id="PON20255.1"/>
    </source>
</evidence>
<gene>
    <name evidence="2" type="ORF">TGAM01_v210897</name>
</gene>
<dbReference type="STRING" id="398673.A0A2P4Z7J3"/>
<protein>
    <submittedName>
        <fullName evidence="2">Uncharacterized protein</fullName>
    </submittedName>
</protein>
<proteinExistence type="predicted"/>
<dbReference type="GeneID" id="36347955"/>
<evidence type="ECO:0000313" key="3">
    <source>
        <dbReference type="Proteomes" id="UP000054821"/>
    </source>
</evidence>
<reference evidence="2 3" key="1">
    <citation type="journal article" date="2016" name="Genome Announc.">
        <title>Draft Whole-Genome Sequence of Trichoderma gamsii T6085, a Promising Biocontrol Agent of Fusarium Head Blight on Wheat.</title>
        <authorList>
            <person name="Baroncelli R."/>
            <person name="Zapparata A."/>
            <person name="Piaggeschi G."/>
            <person name="Sarrocco S."/>
            <person name="Vannacci G."/>
        </authorList>
    </citation>
    <scope>NUCLEOTIDE SEQUENCE [LARGE SCALE GENOMIC DNA]</scope>
    <source>
        <strain evidence="2 3">T6085</strain>
    </source>
</reference>
<evidence type="ECO:0000256" key="1">
    <source>
        <dbReference type="SAM" id="MobiDB-lite"/>
    </source>
</evidence>
<feature type="compositionally biased region" description="Acidic residues" evidence="1">
    <location>
        <begin position="243"/>
        <end position="265"/>
    </location>
</feature>
<dbReference type="Proteomes" id="UP000054821">
    <property type="component" value="Unassembled WGS sequence"/>
</dbReference>
<name>A0A2P4Z7J3_9HYPO</name>
<dbReference type="EMBL" id="JPDN02000076">
    <property type="protein sequence ID" value="PON20255.1"/>
    <property type="molecule type" value="Genomic_DNA"/>
</dbReference>
<dbReference type="RefSeq" id="XP_024404355.1">
    <property type="nucleotide sequence ID" value="XM_024550910.1"/>
</dbReference>
<sequence length="265" mass="30549">RIVSTSLPIYTLWGAISPQDYPIARLLSSNSLLQIMEDIAFPSSNKGSTVPICIGTKDYHVDIKKIPYFESYIRFQESAGQSMTAVVTHDDLPFFDVINDRVTNGFRQILRKMPTQLKDYHVLCETIEFWCVDVLSNRNLHDIMKDFRAGKMVWDAEEGREIASRSLARDSAFRLLYLFLLGDFKSEVKDSNAAYNATLFVVSHPSIFKPRARKMVREAFEERFNISDKQLKGLNKWSIDNPVSEEEEDMTTTEENTDYDLDWSS</sequence>
<dbReference type="AlphaFoldDB" id="A0A2P4Z7J3"/>
<comment type="caution">
    <text evidence="2">The sequence shown here is derived from an EMBL/GenBank/DDBJ whole genome shotgun (WGS) entry which is preliminary data.</text>
</comment>
<feature type="region of interest" description="Disordered" evidence="1">
    <location>
        <begin position="240"/>
        <end position="265"/>
    </location>
</feature>
<feature type="non-terminal residue" evidence="2">
    <location>
        <position position="1"/>
    </location>
</feature>
<keyword evidence="3" id="KW-1185">Reference proteome</keyword>